<dbReference type="PANTHER" id="PTHR15922:SF2">
    <property type="entry name" value="NBAS SUBUNIT OF NRZ TETHERING COMPLEX"/>
    <property type="match status" value="1"/>
</dbReference>
<organism evidence="3 4">
    <name type="scientific">Bathycoccus prasinos</name>
    <dbReference type="NCBI Taxonomy" id="41875"/>
    <lineage>
        <taxon>Eukaryota</taxon>
        <taxon>Viridiplantae</taxon>
        <taxon>Chlorophyta</taxon>
        <taxon>Mamiellophyceae</taxon>
        <taxon>Mamiellales</taxon>
        <taxon>Bathycoccaceae</taxon>
        <taxon>Bathycoccus</taxon>
    </lineage>
</organism>
<keyword evidence="4" id="KW-1185">Reference proteome</keyword>
<evidence type="ECO:0000313" key="3">
    <source>
        <dbReference type="EMBL" id="CCO19147.1"/>
    </source>
</evidence>
<reference evidence="3 4" key="1">
    <citation type="submission" date="2011-10" db="EMBL/GenBank/DDBJ databases">
        <authorList>
            <person name="Genoscope - CEA"/>
        </authorList>
    </citation>
    <scope>NUCLEOTIDE SEQUENCE [LARGE SCALE GENOMIC DNA]</scope>
    <source>
        <strain evidence="3 4">RCC 1105</strain>
    </source>
</reference>
<dbReference type="KEGG" id="bpg:Bathy12g03190"/>
<sequence length="2420" mass="267662">MGKFLHEVLVHYENESEEVCSRDFHHHNHHHLGGGEASSSSSSSSSSSENRCVPSFDERLSIASSSFSGFNEEELESSMVLVTDYAQIFVFRGQDLERPLVSLRLNDEDDSDVNDHDEAKIGGGGKKIKSKKREDLFVAFAKWSKCTPTRHNNNTEGGEGYGQFFTSQVGANRMFVHTRVGRKVVKVDLREEMKANERFVGGFVLPTVTTTKTSGDRNSFILCAIVERSFYSSSGWMNVLSFGNSTKKKGKRRKHCQLEVRSIEFNDEEDVVVRSAHHQMKKTTLKNVEGMVFMKGFEVDEKTGTVAVVGAASEDDEGKETTMCVTMYSFRSTSENIGEFPVVASGKGSSSSPFSSAVESNSKRIVSSSRCDVSVESDASTATIRIGIRDGNTRSASVWETGFTGEDEFIDDNQYRTIRRVDDEADKTFNGNKPTSSATLLSNNCSAFANDESGETTLRDNTNGTTLFQGTFAHVSGMCEITSSSSSSSSSSGNSSKRELKRICVLESFPENDQSWRLLTIDERTPEEMFAKYLDTKCWDEALELANVYGLDTNALYKKKWFTLVDDLCKHNVSSNSKNAGISASAIIETLSSISDRKWVVAECLLRVAPTYETQKLLLSQVVAETDRFSNTSDIGTDDEETKWWLRARLAALGALDRLETLRAMHLGYFSSSAYESFRFVEYLDAAKAVARAGNARGLEVLLQRHNDWFRERDLLNIAGEIPECARVSEYKKVLLEILDRGDTSSGGQQNQLRTPDWCETSEILSSIVSEEYGMTLIVEQDDRFAKVIGLQSTVHRETDTEEENQTTNIGQWVIERAFQIDERSGSISNARDFLFYVASSSSSCFEDASVENALQSASALCAMVLLEEADDDIDALLQMRAHSVSLRDFHGKAPGDKLSLLLNEEDTTVDNVWSMLDIATRYLYVVDDDEGTPMMQTLLQKWLVSIAFDKPSQLTYLSRALQWFTKDGNKHAKAYLGGLNGIERVVTEITHSFSRVDKRSIEKLKSILSDLVLNDNDHVNDDISNANEEDLAVKRLLSFIDAAEVILYRNEMLEISLRELSESSANETFARELLVDILREEHIRKLNDSGWLSLFKDLQTILLGAFPKVDYKEDSGILLFALERLVRSQLRNHAWSAAKKHIHRSENQSIPILPTKEHALPLLLEVAKDLTRASLSINDQTIVNADTVLRLIPLDEETGSHYAEVLEELYLIDTLRKLGTFNVFIAPLEFENAKENRESILSSCLTGNAKKNYLRLDELMEVGNCLGIHALRVELMCAEYAFSAQRDLQASARMSLRLIANEYSECWRICAALGSSSDQLTVKTRLTLLSFAVSHCATSQVPGLLDEWQRAQVEEQQSLSPTPNALYDLGLKGTEASDEMLVSFLRKEEPSMLKKIDELGKLSSKNISQESDQQQFPKIPQLACAKSFGYLAMIEDPNIAGDAVDALAAKASSGRALRILLSLGFYSRAARALDDGSGDDNSIRNGASSFASASMSDLTNALQHSGTVDAKLAGKYRSRVHAMTDAETLAFLLGQENFDANTFVAADNSKDEYGYRAKAILELASSGVSDADLSRLPKSTSDDEEVSSVSSAPPQTVLKLCMRLADTYGVDPRDVYISRTETFFESNFENDETLLNAYAEALKTRTEEQKSSSFTDVLTRIAWPVVSSARRVDVLRSYLKIASYDDALVRLDMFEELVPSLDAFQIFQSDGAIHGKSSAIEISRLFANEVASKAHPDFPNALASALAKAFANSSISSESIFASAVTTVLREASTTATKKKRSTPESRWESACSALSFLDTDFLKSLLLTDGSENSFLTEASRALKITVYSDILYELENSTLSSADVAMKSFIEDANRSLKNLEFVHQVENALPRLHPDKLDALEANVDVCADTSVAALVDVVSSWMVLNNGEPFVSALVVAEIYASSTKRDEDYKSLSSTMCSNALEIALDENPFDANKLENMIIKSLGTNEGCNDEENASALNTVRRESIARLERFVGEAVNENDRTFVVNLLSSNEVPWISDIASEMLMLMSVDDTTTAAADAVTAPPVVVDEERNEQEETTVKTYTKEVNAAAQAPPPPPLPLPPPPPQQSASALAATATTPSVSRLFIIQSESCLKALAPMKKISESDLVDFTSAKAFIDDTLETVVDASNVNQLNAIRDVLFLWEDIAPWARLDENGTGENVVVESALSSMWFSLMKKSGNLSFAKECIALASTTKLKKKKKQLSDDSKFAILSESRAIELMKMKSSGDDDPLAEATKYALLLPYESVRKVSLNITVDSTIDRELALALISVKSAFGDVVVNASTTKDAKVFLVELLRRLQEFNPAALFYAVSVLANEFKRTTVAADALFSCLRVAEAFRNPDSAKIVLNTYLSQSNLKKFTANVKSDDLKNFTSTEACAFQRVLKDLRERQQR</sequence>
<feature type="region of interest" description="Disordered" evidence="1">
    <location>
        <begin position="2074"/>
        <end position="2100"/>
    </location>
</feature>
<dbReference type="EMBL" id="FO082267">
    <property type="protein sequence ID" value="CCO19147.1"/>
    <property type="molecule type" value="Genomic_DNA"/>
</dbReference>
<dbReference type="eggNOG" id="KOG1797">
    <property type="taxonomic scope" value="Eukaryota"/>
</dbReference>
<protein>
    <recommendedName>
        <fullName evidence="2">KNTC1 first ARM-repeats domain-containing protein</fullName>
    </recommendedName>
</protein>
<dbReference type="STRING" id="41875.K8ELM0"/>
<evidence type="ECO:0000313" key="4">
    <source>
        <dbReference type="Proteomes" id="UP000198341"/>
    </source>
</evidence>
<dbReference type="GeneID" id="19012571"/>
<proteinExistence type="predicted"/>
<evidence type="ECO:0000259" key="2">
    <source>
        <dbReference type="Pfam" id="PF24520"/>
    </source>
</evidence>
<feature type="region of interest" description="Disordered" evidence="1">
    <location>
        <begin position="25"/>
        <end position="52"/>
    </location>
</feature>
<feature type="domain" description="KNTC1 first ARM-repeats" evidence="2">
    <location>
        <begin position="534"/>
        <end position="736"/>
    </location>
</feature>
<dbReference type="PANTHER" id="PTHR15922">
    <property type="entry name" value="NEUROBLASTOMA-AMPLIFIED SEQUENCE"/>
    <property type="match status" value="1"/>
</dbReference>
<evidence type="ECO:0000256" key="1">
    <source>
        <dbReference type="SAM" id="MobiDB-lite"/>
    </source>
</evidence>
<feature type="compositionally biased region" description="Low complexity" evidence="1">
    <location>
        <begin position="38"/>
        <end position="48"/>
    </location>
</feature>
<dbReference type="Proteomes" id="UP000198341">
    <property type="component" value="Chromosome 12"/>
</dbReference>
<gene>
    <name evidence="3" type="ordered locus">Bathy12g03190</name>
</gene>
<accession>K8ELM0</accession>
<dbReference type="OrthoDB" id="549639at2759"/>
<dbReference type="RefSeq" id="XP_007510032.1">
    <property type="nucleotide sequence ID" value="XM_007509970.1"/>
</dbReference>
<name>K8ELM0_9CHLO</name>
<dbReference type="GO" id="GO:0070939">
    <property type="term" value="C:Dsl1/NZR complex"/>
    <property type="evidence" value="ECO:0007669"/>
    <property type="project" value="TreeGrafter"/>
</dbReference>
<dbReference type="InterPro" id="IPR055403">
    <property type="entry name" value="ARM_KNTC1_1st"/>
</dbReference>
<dbReference type="GO" id="GO:0006890">
    <property type="term" value="P:retrograde vesicle-mediated transport, Golgi to endoplasmic reticulum"/>
    <property type="evidence" value="ECO:0007669"/>
    <property type="project" value="TreeGrafter"/>
</dbReference>
<dbReference type="GO" id="GO:0000149">
    <property type="term" value="F:SNARE binding"/>
    <property type="evidence" value="ECO:0007669"/>
    <property type="project" value="TreeGrafter"/>
</dbReference>
<feature type="compositionally biased region" description="Pro residues" evidence="1">
    <location>
        <begin position="2079"/>
        <end position="2093"/>
    </location>
</feature>
<dbReference type="Pfam" id="PF24520">
    <property type="entry name" value="ARM_KNTC1_1st"/>
    <property type="match status" value="1"/>
</dbReference>